<gene>
    <name evidence="2" type="ORF">ACA1_058930</name>
</gene>
<dbReference type="GeneID" id="14918334"/>
<dbReference type="EMBL" id="KB007974">
    <property type="protein sequence ID" value="ELR17226.1"/>
    <property type="molecule type" value="Genomic_DNA"/>
</dbReference>
<dbReference type="VEuPathDB" id="AmoebaDB:ACA1_058930"/>
<feature type="region of interest" description="Disordered" evidence="1">
    <location>
        <begin position="202"/>
        <end position="223"/>
    </location>
</feature>
<evidence type="ECO:0000313" key="3">
    <source>
        <dbReference type="Proteomes" id="UP000011083"/>
    </source>
</evidence>
<evidence type="ECO:0000256" key="1">
    <source>
        <dbReference type="SAM" id="MobiDB-lite"/>
    </source>
</evidence>
<feature type="region of interest" description="Disordered" evidence="1">
    <location>
        <begin position="82"/>
        <end position="107"/>
    </location>
</feature>
<evidence type="ECO:0000313" key="2">
    <source>
        <dbReference type="EMBL" id="ELR17226.1"/>
    </source>
</evidence>
<dbReference type="AlphaFoldDB" id="L8GYN5"/>
<keyword evidence="3" id="KW-1185">Reference proteome</keyword>
<reference evidence="2 3" key="1">
    <citation type="journal article" date="2013" name="Genome Biol.">
        <title>Genome of Acanthamoeba castellanii highlights extensive lateral gene transfer and early evolution of tyrosine kinase signaling.</title>
        <authorList>
            <person name="Clarke M."/>
            <person name="Lohan A.J."/>
            <person name="Liu B."/>
            <person name="Lagkouvardos I."/>
            <person name="Roy S."/>
            <person name="Zafar N."/>
            <person name="Bertelli C."/>
            <person name="Schilde C."/>
            <person name="Kianianmomeni A."/>
            <person name="Burglin T.R."/>
            <person name="Frech C."/>
            <person name="Turcotte B."/>
            <person name="Kopec K.O."/>
            <person name="Synnott J.M."/>
            <person name="Choo C."/>
            <person name="Paponov I."/>
            <person name="Finkler A."/>
            <person name="Soon Heng Tan C."/>
            <person name="Hutchins A.P."/>
            <person name="Weinmeier T."/>
            <person name="Rattei T."/>
            <person name="Chu J.S."/>
            <person name="Gimenez G."/>
            <person name="Irimia M."/>
            <person name="Rigden D.J."/>
            <person name="Fitzpatrick D.A."/>
            <person name="Lorenzo-Morales J."/>
            <person name="Bateman A."/>
            <person name="Chiu C.H."/>
            <person name="Tang P."/>
            <person name="Hegemann P."/>
            <person name="Fromm H."/>
            <person name="Raoult D."/>
            <person name="Greub G."/>
            <person name="Miranda-Saavedra D."/>
            <person name="Chen N."/>
            <person name="Nash P."/>
            <person name="Ginger M.L."/>
            <person name="Horn M."/>
            <person name="Schaap P."/>
            <person name="Caler L."/>
            <person name="Loftus B."/>
        </authorList>
    </citation>
    <scope>NUCLEOTIDE SEQUENCE [LARGE SCALE GENOMIC DNA]</scope>
    <source>
        <strain evidence="2 3">Neff</strain>
    </source>
</reference>
<dbReference type="RefSeq" id="XP_004339239.1">
    <property type="nucleotide sequence ID" value="XM_004339191.1"/>
</dbReference>
<name>L8GYN5_ACACF</name>
<proteinExistence type="predicted"/>
<dbReference type="KEGG" id="acan:ACA1_058930"/>
<dbReference type="Proteomes" id="UP000011083">
    <property type="component" value="Unassembled WGS sequence"/>
</dbReference>
<accession>L8GYN5</accession>
<sequence>MQLPTPAGWYVEVPDEEDVEFSVRHAFSLPNYPAVSKVFVDGQQACRWELKDATPRTDHGFWCEQQGSLNAHVQPFKLQKAQFADPSSAESDTTTASSSSSRTDSDGSVGTIILRAWEAAPRKMRGCRSPYSQDPATFVQHSVDPEKKSAFVDRAVTVGTPYRTNRRWVVCALLRGRLLVELKLHYRTRRFFDIIRGHIRSRGARDGSREEEEPQSSGHIKHEQLDAPSTFTSFVCRLARKEEIPAAALQPLLSELAGRGVYTAHQLQSLTRTQWREIMHAAGMPVSLARSAMKLASPPPPTEFVIIDE</sequence>
<feature type="compositionally biased region" description="Low complexity" evidence="1">
    <location>
        <begin position="84"/>
        <end position="107"/>
    </location>
</feature>
<protein>
    <submittedName>
        <fullName evidence="2">Uncharacterized protein</fullName>
    </submittedName>
</protein>
<organism evidence="2 3">
    <name type="scientific">Acanthamoeba castellanii (strain ATCC 30010 / Neff)</name>
    <dbReference type="NCBI Taxonomy" id="1257118"/>
    <lineage>
        <taxon>Eukaryota</taxon>
        <taxon>Amoebozoa</taxon>
        <taxon>Discosea</taxon>
        <taxon>Longamoebia</taxon>
        <taxon>Centramoebida</taxon>
        <taxon>Acanthamoebidae</taxon>
        <taxon>Acanthamoeba</taxon>
    </lineage>
</organism>